<comment type="caution">
    <text evidence="1">The sequence shown here is derived from an EMBL/GenBank/DDBJ whole genome shotgun (WGS) entry which is preliminary data.</text>
</comment>
<dbReference type="PANTHER" id="PTHR32432">
    <property type="entry name" value="CELL DIVISION PROTEIN FTSA-RELATED"/>
    <property type="match status" value="1"/>
</dbReference>
<evidence type="ECO:0000313" key="2">
    <source>
        <dbReference type="Proteomes" id="UP000176421"/>
    </source>
</evidence>
<dbReference type="InterPro" id="IPR043129">
    <property type="entry name" value="ATPase_NBD"/>
</dbReference>
<accession>A0A1G2I414</accession>
<reference evidence="1 2" key="1">
    <citation type="journal article" date="2016" name="Nat. Commun.">
        <title>Thousands of microbial genomes shed light on interconnected biogeochemical processes in an aquifer system.</title>
        <authorList>
            <person name="Anantharaman K."/>
            <person name="Brown C.T."/>
            <person name="Hug L.A."/>
            <person name="Sharon I."/>
            <person name="Castelle C.J."/>
            <person name="Probst A.J."/>
            <person name="Thomas B.C."/>
            <person name="Singh A."/>
            <person name="Wilkins M.J."/>
            <person name="Karaoz U."/>
            <person name="Brodie E.L."/>
            <person name="Williams K.H."/>
            <person name="Hubbard S.S."/>
            <person name="Banfield J.F."/>
        </authorList>
    </citation>
    <scope>NUCLEOTIDE SEQUENCE [LARGE SCALE GENOMIC DNA]</scope>
</reference>
<protein>
    <recommendedName>
        <fullName evidence="3">SHS2 domain-containing protein</fullName>
    </recommendedName>
</protein>
<evidence type="ECO:0000313" key="1">
    <source>
        <dbReference type="EMBL" id="OGZ69160.1"/>
    </source>
</evidence>
<proteinExistence type="predicted"/>
<dbReference type="EMBL" id="MHOS01000014">
    <property type="protein sequence ID" value="OGZ69160.1"/>
    <property type="molecule type" value="Genomic_DNA"/>
</dbReference>
<evidence type="ECO:0008006" key="3">
    <source>
        <dbReference type="Google" id="ProtNLM"/>
    </source>
</evidence>
<dbReference type="PANTHER" id="PTHR32432:SF3">
    <property type="entry name" value="ETHANOLAMINE UTILIZATION PROTEIN EUTJ"/>
    <property type="match status" value="1"/>
</dbReference>
<gene>
    <name evidence="1" type="ORF">A3D35_03015</name>
</gene>
<name>A0A1G2I414_9BACT</name>
<dbReference type="Gene3D" id="3.30.1490.300">
    <property type="match status" value="1"/>
</dbReference>
<dbReference type="Gene3D" id="3.30.420.40">
    <property type="match status" value="2"/>
</dbReference>
<dbReference type="PIRSF" id="PIRSF019169">
    <property type="entry name" value="PilM"/>
    <property type="match status" value="1"/>
</dbReference>
<organism evidence="1 2">
    <name type="scientific">Candidatus Staskawiczbacteria bacterium RIFCSPHIGHO2_02_FULL_34_9</name>
    <dbReference type="NCBI Taxonomy" id="1802206"/>
    <lineage>
        <taxon>Bacteria</taxon>
        <taxon>Candidatus Staskawicziibacteriota</taxon>
    </lineage>
</organism>
<sequence>MFFSKKIIGIDIGVGSIKIVEISHSGNKNNLLNYGELKTEFIKNPSKGSFLKFSNDSIAEAIRVILIESKIRTKEVIFSIPDFSTFFTSFEIPYMTQKEIPGAINYNASQFITLPISEVALDWQIMKKNPEDKNSSMIVLLIAIPNKVIQDYQIIARLSGLELYALEAEVFGLTRVFGKDDQKIRCILDIGVESSTISITEGKYLRKSYSFDFSSSKINNEIESVLKIDKNKIEDLKIKEGLMMQDKNVVSGVLSLIDNLVSEVKVVVDNFEKEEKRPIQEICLTGGTANMIGLKDYFKKQINKEVSVPNCFSGISYPSSLESSILELSPRFSVAVGASLFGLQKFEI</sequence>
<dbReference type="SUPFAM" id="SSF53067">
    <property type="entry name" value="Actin-like ATPase domain"/>
    <property type="match status" value="2"/>
</dbReference>
<dbReference type="AlphaFoldDB" id="A0A1G2I414"/>
<dbReference type="NCBIfam" id="TIGR01175">
    <property type="entry name" value="pilM"/>
    <property type="match status" value="1"/>
</dbReference>
<dbReference type="InterPro" id="IPR050696">
    <property type="entry name" value="FtsA/MreB"/>
</dbReference>
<dbReference type="STRING" id="1802206.A3D35_03015"/>
<dbReference type="InterPro" id="IPR005883">
    <property type="entry name" value="PilM"/>
</dbReference>
<dbReference type="Proteomes" id="UP000176421">
    <property type="component" value="Unassembled WGS sequence"/>
</dbReference>
<dbReference type="Pfam" id="PF11104">
    <property type="entry name" value="PilM_2"/>
    <property type="match status" value="1"/>
</dbReference>
<dbReference type="CDD" id="cd24049">
    <property type="entry name" value="ASKHA_NBD_PilM"/>
    <property type="match status" value="1"/>
</dbReference>